<feature type="domain" description="EAL" evidence="4">
    <location>
        <begin position="447"/>
        <end position="701"/>
    </location>
</feature>
<dbReference type="InterPro" id="IPR001610">
    <property type="entry name" value="PAC"/>
</dbReference>
<organism evidence="6 7">
    <name type="scientific">Peptoclostridium litorale DSM 5388</name>
    <dbReference type="NCBI Taxonomy" id="1121324"/>
    <lineage>
        <taxon>Bacteria</taxon>
        <taxon>Bacillati</taxon>
        <taxon>Bacillota</taxon>
        <taxon>Clostridia</taxon>
        <taxon>Peptostreptococcales</taxon>
        <taxon>Peptoclostridiaceae</taxon>
        <taxon>Peptoclostridium</taxon>
    </lineage>
</organism>
<evidence type="ECO:0000313" key="6">
    <source>
        <dbReference type="EMBL" id="KDR95704.1"/>
    </source>
</evidence>
<feature type="transmembrane region" description="Helical" evidence="2">
    <location>
        <begin position="75"/>
        <end position="93"/>
    </location>
</feature>
<dbReference type="InterPro" id="IPR013655">
    <property type="entry name" value="PAS_fold_3"/>
</dbReference>
<keyword evidence="2" id="KW-1133">Transmembrane helix</keyword>
<name>A0A069RF98_PEPLI</name>
<dbReference type="SMART" id="SM00086">
    <property type="entry name" value="PAC"/>
    <property type="match status" value="1"/>
</dbReference>
<reference evidence="6 7" key="1">
    <citation type="submission" date="2014-03" db="EMBL/GenBank/DDBJ databases">
        <title>Genome sequence of Clostridium litorale W6, DSM 5388.</title>
        <authorList>
            <person name="Poehlein A."/>
            <person name="Jagirdar A."/>
            <person name="Khonsari B."/>
            <person name="Chibani C.M."/>
            <person name="Gutierrez Gutierrez D.A."/>
            <person name="Davydova E."/>
            <person name="Alghaithi H.S."/>
            <person name="Nair K.P."/>
            <person name="Dhamotharan K."/>
            <person name="Chandran L."/>
            <person name="G W."/>
            <person name="Daniel R."/>
        </authorList>
    </citation>
    <scope>NUCLEOTIDE SEQUENCE [LARGE SCALE GENOMIC DNA]</scope>
    <source>
        <strain evidence="6 7">W6</strain>
    </source>
</reference>
<evidence type="ECO:0000259" key="3">
    <source>
        <dbReference type="PROSITE" id="PS50113"/>
    </source>
</evidence>
<dbReference type="OrthoDB" id="1757987at2"/>
<dbReference type="SMART" id="SM00267">
    <property type="entry name" value="GGDEF"/>
    <property type="match status" value="1"/>
</dbReference>
<dbReference type="SUPFAM" id="SSF55785">
    <property type="entry name" value="PYP-like sensor domain (PAS domain)"/>
    <property type="match status" value="1"/>
</dbReference>
<dbReference type="NCBIfam" id="TIGR00254">
    <property type="entry name" value="GGDEF"/>
    <property type="match status" value="1"/>
</dbReference>
<dbReference type="FunFam" id="3.20.20.450:FF:000001">
    <property type="entry name" value="Cyclic di-GMP phosphodiesterase yahA"/>
    <property type="match status" value="1"/>
</dbReference>
<sequence length="712" mass="82521">MNNIFEKLSIFGRRSTKARAEFEHMLEHKQEINPGAEASRIAIMYGVAGTLWIMTSDWVVGKVITNQYLYRQVQMYKGWLYVVITMMLLYFLIKNRMEMFKKAMYEIYMSYEELSTTYEELTAMEDELRENFDELKAHRDALFESEQRYELAVEGSNDGIWDWDVKNDKYYSSLGWVKDEEIYNEALKSSLKDWTDRIHPQDRAGVVQKFQEYLRSKSGIYENRYRIMDKDGIYIWVLSRGKAIWDNEGEPVRIAGSHTDITEYKKMEEKLQYMAYYDELTGLPNRNMFEVEINRLIDTHKSNGTKFAVVYMDVDNFKHVNDTLGHASGDMLLTYIADILKNQLDREDMPVRLSGDEFSILIGNMDGNEDVANKLDRLIKHLRRPWILQEHEFFVSFSMGVAVYPDNGDDMTALLKSADTAMFSVKENGKDSYCFYTDSMQEKTLKHIDMINSLRRAIEEEEFVLYYQPLVNMKTGEIEGMEALVRWFHSKKGFISPLDFIPLAEETGQILEIGSWVLKTACNTKRKWEDMGFADIKMSINLSSKRLANSDVDRELERIIQSEGISVKDIQIEVTETAVMKNINTAGEVLQRMRDKGIKIALDDFGTGYSSLTYLKNLPIDVVKIDRGFIKNIEEKKQDEFIVKTVVELAHGLGKEVVAEGIETKRQLEFLREIGCDTAQGYLFSRPVPAAEIENMLIQGKNYSELVTGVTE</sequence>
<dbReference type="InterPro" id="IPR000014">
    <property type="entry name" value="PAS"/>
</dbReference>
<feature type="domain" description="GGDEF" evidence="5">
    <location>
        <begin position="305"/>
        <end position="438"/>
    </location>
</feature>
<dbReference type="InterPro" id="IPR035919">
    <property type="entry name" value="EAL_sf"/>
</dbReference>
<dbReference type="InterPro" id="IPR035965">
    <property type="entry name" value="PAS-like_dom_sf"/>
</dbReference>
<dbReference type="NCBIfam" id="TIGR00229">
    <property type="entry name" value="sensory_box"/>
    <property type="match status" value="1"/>
</dbReference>
<dbReference type="PROSITE" id="PS50883">
    <property type="entry name" value="EAL"/>
    <property type="match status" value="1"/>
</dbReference>
<gene>
    <name evidence="6" type="ORF">CLIT_10c04310</name>
</gene>
<dbReference type="PANTHER" id="PTHR44757">
    <property type="entry name" value="DIGUANYLATE CYCLASE DGCP"/>
    <property type="match status" value="1"/>
</dbReference>
<comment type="caution">
    <text evidence="6">The sequence shown here is derived from an EMBL/GenBank/DDBJ whole genome shotgun (WGS) entry which is preliminary data.</text>
</comment>
<feature type="domain" description="PAC" evidence="3">
    <location>
        <begin position="221"/>
        <end position="273"/>
    </location>
</feature>
<evidence type="ECO:0000256" key="1">
    <source>
        <dbReference type="SAM" id="Coils"/>
    </source>
</evidence>
<evidence type="ECO:0000259" key="4">
    <source>
        <dbReference type="PROSITE" id="PS50883"/>
    </source>
</evidence>
<dbReference type="EMBL" id="JJMM01000010">
    <property type="protein sequence ID" value="KDR95704.1"/>
    <property type="molecule type" value="Genomic_DNA"/>
</dbReference>
<dbReference type="eggNOG" id="COG5001">
    <property type="taxonomic scope" value="Bacteria"/>
</dbReference>
<dbReference type="Pfam" id="PF08447">
    <property type="entry name" value="PAS_3"/>
    <property type="match status" value="1"/>
</dbReference>
<evidence type="ECO:0000256" key="2">
    <source>
        <dbReference type="SAM" id="Phobius"/>
    </source>
</evidence>
<keyword evidence="7" id="KW-1185">Reference proteome</keyword>
<dbReference type="SUPFAM" id="SSF55073">
    <property type="entry name" value="Nucleotide cyclase"/>
    <property type="match status" value="1"/>
</dbReference>
<dbReference type="InterPro" id="IPR000700">
    <property type="entry name" value="PAS-assoc_C"/>
</dbReference>
<dbReference type="Gene3D" id="3.20.20.450">
    <property type="entry name" value="EAL domain"/>
    <property type="match status" value="1"/>
</dbReference>
<accession>A0A069RF98</accession>
<dbReference type="Gene3D" id="3.30.450.20">
    <property type="entry name" value="PAS domain"/>
    <property type="match status" value="1"/>
</dbReference>
<protein>
    <submittedName>
        <fullName evidence="6">Diguanylate cyclase/phosphodiesterase</fullName>
    </submittedName>
</protein>
<keyword evidence="2" id="KW-0812">Transmembrane</keyword>
<dbReference type="AlphaFoldDB" id="A0A069RF98"/>
<dbReference type="CDD" id="cd01948">
    <property type="entry name" value="EAL"/>
    <property type="match status" value="1"/>
</dbReference>
<proteinExistence type="predicted"/>
<dbReference type="RefSeq" id="WP_052636075.1">
    <property type="nucleotide sequence ID" value="NZ_FSRH01000006.1"/>
</dbReference>
<dbReference type="InterPro" id="IPR001633">
    <property type="entry name" value="EAL_dom"/>
</dbReference>
<dbReference type="PROSITE" id="PS50887">
    <property type="entry name" value="GGDEF"/>
    <property type="match status" value="1"/>
</dbReference>
<keyword evidence="2" id="KW-0472">Membrane</keyword>
<dbReference type="InterPro" id="IPR052155">
    <property type="entry name" value="Biofilm_reg_signaling"/>
</dbReference>
<dbReference type="InterPro" id="IPR000160">
    <property type="entry name" value="GGDEF_dom"/>
</dbReference>
<feature type="coiled-coil region" evidence="1">
    <location>
        <begin position="111"/>
        <end position="138"/>
    </location>
</feature>
<dbReference type="Pfam" id="PF00990">
    <property type="entry name" value="GGDEF"/>
    <property type="match status" value="1"/>
</dbReference>
<dbReference type="PANTHER" id="PTHR44757:SF2">
    <property type="entry name" value="BIOFILM ARCHITECTURE MAINTENANCE PROTEIN MBAA"/>
    <property type="match status" value="1"/>
</dbReference>
<dbReference type="Pfam" id="PF00563">
    <property type="entry name" value="EAL"/>
    <property type="match status" value="1"/>
</dbReference>
<dbReference type="SMART" id="SM00052">
    <property type="entry name" value="EAL"/>
    <property type="match status" value="1"/>
</dbReference>
<dbReference type="SUPFAM" id="SSF141868">
    <property type="entry name" value="EAL domain-like"/>
    <property type="match status" value="1"/>
</dbReference>
<feature type="transmembrane region" description="Helical" evidence="2">
    <location>
        <begin position="38"/>
        <end position="55"/>
    </location>
</feature>
<dbReference type="CDD" id="cd01949">
    <property type="entry name" value="GGDEF"/>
    <property type="match status" value="1"/>
</dbReference>
<dbReference type="Gene3D" id="3.30.70.270">
    <property type="match status" value="1"/>
</dbReference>
<dbReference type="InterPro" id="IPR043128">
    <property type="entry name" value="Rev_trsase/Diguanyl_cyclase"/>
</dbReference>
<evidence type="ECO:0000313" key="7">
    <source>
        <dbReference type="Proteomes" id="UP000027946"/>
    </source>
</evidence>
<dbReference type="Proteomes" id="UP000027946">
    <property type="component" value="Unassembled WGS sequence"/>
</dbReference>
<dbReference type="PROSITE" id="PS50113">
    <property type="entry name" value="PAC"/>
    <property type="match status" value="1"/>
</dbReference>
<dbReference type="STRING" id="1121324.CLIT_10c04310"/>
<dbReference type="CDD" id="cd00130">
    <property type="entry name" value="PAS"/>
    <property type="match status" value="1"/>
</dbReference>
<evidence type="ECO:0000259" key="5">
    <source>
        <dbReference type="PROSITE" id="PS50887"/>
    </source>
</evidence>
<dbReference type="InterPro" id="IPR029787">
    <property type="entry name" value="Nucleotide_cyclase"/>
</dbReference>
<keyword evidence="1" id="KW-0175">Coiled coil</keyword>